<dbReference type="GO" id="GO:0003677">
    <property type="term" value="F:DNA binding"/>
    <property type="evidence" value="ECO:0007669"/>
    <property type="project" value="UniProtKB-KW"/>
</dbReference>
<evidence type="ECO:0000256" key="4">
    <source>
        <dbReference type="ARBA" id="ARBA00023172"/>
    </source>
</evidence>
<feature type="domain" description="Probable transposase IS891/IS1136/IS1341" evidence="5">
    <location>
        <begin position="187"/>
        <end position="297"/>
    </location>
</feature>
<proteinExistence type="inferred from homology"/>
<dbReference type="GO" id="GO:0032196">
    <property type="term" value="P:transposition"/>
    <property type="evidence" value="ECO:0007669"/>
    <property type="project" value="UniProtKB-KW"/>
</dbReference>
<organism evidence="7 8">
    <name type="scientific">Methanohalobium evestigatum (strain ATCC BAA-1072 / DSM 3721 / NBRC 107634 / OCM 161 / Z-7303)</name>
    <dbReference type="NCBI Taxonomy" id="644295"/>
    <lineage>
        <taxon>Archaea</taxon>
        <taxon>Methanobacteriati</taxon>
        <taxon>Methanobacteriota</taxon>
        <taxon>Stenosarchaea group</taxon>
        <taxon>Methanomicrobia</taxon>
        <taxon>Methanosarcinales</taxon>
        <taxon>Methanosarcinaceae</taxon>
        <taxon>Methanohalobium</taxon>
    </lineage>
</organism>
<evidence type="ECO:0000313" key="8">
    <source>
        <dbReference type="Proteomes" id="UP000000391"/>
    </source>
</evidence>
<keyword evidence="4" id="KW-0233">DNA recombination</keyword>
<dbReference type="NCBIfam" id="NF040570">
    <property type="entry name" value="guided_TnpB"/>
    <property type="match status" value="1"/>
</dbReference>
<dbReference type="EMBL" id="CP002069">
    <property type="protein sequence ID" value="ADI74034.1"/>
    <property type="molecule type" value="Genomic_DNA"/>
</dbReference>
<dbReference type="GeneID" id="9346785"/>
<protein>
    <submittedName>
        <fullName evidence="7">Transposase, IS605 OrfB family</fullName>
    </submittedName>
</protein>
<reference evidence="7 8" key="1">
    <citation type="submission" date="2010-06" db="EMBL/GenBank/DDBJ databases">
        <title>Complete sequence chromosome of Methanohalobium evestigatum Z-7303.</title>
        <authorList>
            <consortium name="US DOE Joint Genome Institute"/>
            <person name="Lucas S."/>
            <person name="Copeland A."/>
            <person name="Lapidus A."/>
            <person name="Cheng J.-F."/>
            <person name="Bruce D."/>
            <person name="Goodwin L."/>
            <person name="Pitluck S."/>
            <person name="Saunders E."/>
            <person name="Detter J.C."/>
            <person name="Han C."/>
            <person name="Tapia R."/>
            <person name="Land M."/>
            <person name="Hauser L."/>
            <person name="Kyrpides N."/>
            <person name="Mikhailova N."/>
            <person name="Sieprawska-Lupa M."/>
            <person name="Whitman W.B."/>
            <person name="Anderson I."/>
            <person name="Woyke T."/>
        </authorList>
    </citation>
    <scope>NUCLEOTIDE SEQUENCE [LARGE SCALE GENOMIC DNA]</scope>
    <source>
        <strain evidence="8">ATCC BAA-1072 / DSM 3721 / NBRC 107634 / OCM 161 / Z-7303</strain>
    </source>
</reference>
<evidence type="ECO:0000256" key="3">
    <source>
        <dbReference type="ARBA" id="ARBA00023125"/>
    </source>
</evidence>
<keyword evidence="8" id="KW-1185">Reference proteome</keyword>
<dbReference type="Pfam" id="PF01385">
    <property type="entry name" value="OrfB_IS605"/>
    <property type="match status" value="1"/>
</dbReference>
<accession>D7E986</accession>
<evidence type="ECO:0000313" key="7">
    <source>
        <dbReference type="EMBL" id="ADI74034.1"/>
    </source>
</evidence>
<dbReference type="OrthoDB" id="142001at2157"/>
<dbReference type="Pfam" id="PF07282">
    <property type="entry name" value="Cas12f1-like_TNB"/>
    <property type="match status" value="1"/>
</dbReference>
<dbReference type="Proteomes" id="UP000000391">
    <property type="component" value="Chromosome"/>
</dbReference>
<keyword evidence="3" id="KW-0238">DNA-binding</keyword>
<sequence>MKITTKNYLRMNKQQYWIVDTLSKLSKNLYNVGVYNVRQYYFYNNKFLPYTNNYHYCKDNDNYSLLYSDNAQQILKIVDRTFKSYFRLLKERKKGNYNRPINTPGYLDKNGRFVLIYPAQRMSIKGRYFKLGMSREFKKQYGLNGDELTFKLPDHINPDELKEVRIVPKHDGKFYQMQYVYDKKLQDMNLDKNQYLSIDLGLDNFATFVETSTGTAEIIDGKHIKSINQFYNKEKARLQGVKDKQGMEHKFTKRLSRLTNKRDNKVDEFLNRSVDYIVKTCIDKDIGNIVIGELKEIKQEQNIGKKNNQNFQSIPYFLFKSKLQSKCDLYGINYIEEDESYTSKTDALSLEPIRKHEEYMGRRIKRGLFKSSTGQLLNADVNGALNILRKVVGDSIQRITDRGLVSRPERIRVTFEPEKRPAFSRIKLSV</sequence>
<dbReference type="InterPro" id="IPR010095">
    <property type="entry name" value="Cas12f1-like_TNB"/>
</dbReference>
<evidence type="ECO:0000259" key="5">
    <source>
        <dbReference type="Pfam" id="PF01385"/>
    </source>
</evidence>
<name>D7E986_METEZ</name>
<feature type="domain" description="Cas12f1-like TNB" evidence="6">
    <location>
        <begin position="319"/>
        <end position="387"/>
    </location>
</feature>
<evidence type="ECO:0000259" key="6">
    <source>
        <dbReference type="Pfam" id="PF07282"/>
    </source>
</evidence>
<evidence type="ECO:0000256" key="2">
    <source>
        <dbReference type="ARBA" id="ARBA00022578"/>
    </source>
</evidence>
<evidence type="ECO:0000256" key="1">
    <source>
        <dbReference type="ARBA" id="ARBA00008761"/>
    </source>
</evidence>
<gene>
    <name evidence="7" type="ordered locus">Metev_1152</name>
</gene>
<dbReference type="KEGG" id="mev:Metev_1152"/>
<dbReference type="AlphaFoldDB" id="D7E986"/>
<comment type="similarity">
    <text evidence="1">In the C-terminal section; belongs to the transposase 35 family.</text>
</comment>
<dbReference type="NCBIfam" id="TIGR01766">
    <property type="entry name" value="IS200/IS605 family accessory protein TnpB-like domain"/>
    <property type="match status" value="1"/>
</dbReference>
<dbReference type="GO" id="GO:0006310">
    <property type="term" value="P:DNA recombination"/>
    <property type="evidence" value="ECO:0007669"/>
    <property type="project" value="UniProtKB-KW"/>
</dbReference>
<dbReference type="RefSeq" id="WP_013194601.1">
    <property type="nucleotide sequence ID" value="NC_014253.1"/>
</dbReference>
<keyword evidence="2" id="KW-0815">Transposition</keyword>
<dbReference type="HOGENOM" id="CLU_032903_16_0_2"/>
<dbReference type="InterPro" id="IPR001959">
    <property type="entry name" value="Transposase"/>
</dbReference>